<dbReference type="Proteomes" id="UP001295684">
    <property type="component" value="Unassembled WGS sequence"/>
</dbReference>
<reference evidence="2" key="1">
    <citation type="submission" date="2023-07" db="EMBL/GenBank/DDBJ databases">
        <authorList>
            <consortium name="AG Swart"/>
            <person name="Singh M."/>
            <person name="Singh A."/>
            <person name="Seah K."/>
            <person name="Emmerich C."/>
        </authorList>
    </citation>
    <scope>NUCLEOTIDE SEQUENCE</scope>
    <source>
        <strain evidence="2">DP1</strain>
    </source>
</reference>
<dbReference type="PANTHER" id="PTHR13146">
    <property type="match status" value="1"/>
</dbReference>
<name>A0AAD1USF0_EUPCR</name>
<evidence type="ECO:0000313" key="3">
    <source>
        <dbReference type="Proteomes" id="UP001295684"/>
    </source>
</evidence>
<feature type="transmembrane region" description="Helical" evidence="1">
    <location>
        <begin position="96"/>
        <end position="113"/>
    </location>
</feature>
<keyword evidence="1" id="KW-0472">Membrane</keyword>
<sequence length="313" mass="35009">MLGGLLVLVVAILSVVFLKKKQHRHHWLGILSLFIGISMIAAAAVINQSGTATKNAYLGVPLLVVSIIIKSVQYVLEEKLLASYYLHPMKVVGWEGIYGTIFYIFLLCILQFIPCEAELCSNGVVEDTRLALNHISRSVELVIYTILLTLLDGSMNGLGMEVTKHASAANRVTLTQIRTVIIWLFFLIFPLIFDLRVSESFQFLQLGGFIIILIGVIIYNEVVTIPFFGLDKNCKKNRSYANLRTSSSKNKGFGTDVTEEDEALYDRQGSIDSDSEYNGDGYARTTSKNYGYIKSRQRSVGRQSEYFAMTNDD</sequence>
<keyword evidence="1" id="KW-0812">Transmembrane</keyword>
<feature type="transmembrane region" description="Helical" evidence="1">
    <location>
        <begin position="28"/>
        <end position="46"/>
    </location>
</feature>
<dbReference type="AlphaFoldDB" id="A0AAD1USF0"/>
<dbReference type="EMBL" id="CAMPGE010011624">
    <property type="protein sequence ID" value="CAI2370444.1"/>
    <property type="molecule type" value="Genomic_DNA"/>
</dbReference>
<feature type="transmembrane region" description="Helical" evidence="1">
    <location>
        <begin position="203"/>
        <end position="230"/>
    </location>
</feature>
<keyword evidence="3" id="KW-1185">Reference proteome</keyword>
<protein>
    <recommendedName>
        <fullName evidence="4">EamA domain-containing protein</fullName>
    </recommendedName>
</protein>
<evidence type="ECO:0000256" key="1">
    <source>
        <dbReference type="SAM" id="Phobius"/>
    </source>
</evidence>
<feature type="transmembrane region" description="Helical" evidence="1">
    <location>
        <begin position="58"/>
        <end position="76"/>
    </location>
</feature>
<comment type="caution">
    <text evidence="2">The sequence shown here is derived from an EMBL/GenBank/DDBJ whole genome shotgun (WGS) entry which is preliminary data.</text>
</comment>
<evidence type="ECO:0008006" key="4">
    <source>
        <dbReference type="Google" id="ProtNLM"/>
    </source>
</evidence>
<organism evidence="2 3">
    <name type="scientific">Euplotes crassus</name>
    <dbReference type="NCBI Taxonomy" id="5936"/>
    <lineage>
        <taxon>Eukaryota</taxon>
        <taxon>Sar</taxon>
        <taxon>Alveolata</taxon>
        <taxon>Ciliophora</taxon>
        <taxon>Intramacronucleata</taxon>
        <taxon>Spirotrichea</taxon>
        <taxon>Hypotrichia</taxon>
        <taxon>Euplotida</taxon>
        <taxon>Euplotidae</taxon>
        <taxon>Moneuplotes</taxon>
    </lineage>
</organism>
<keyword evidence="1" id="KW-1133">Transmembrane helix</keyword>
<gene>
    <name evidence="2" type="ORF">ECRASSUSDP1_LOCUS11757</name>
</gene>
<accession>A0AAD1USF0</accession>
<feature type="transmembrane region" description="Helical" evidence="1">
    <location>
        <begin position="180"/>
        <end position="197"/>
    </location>
</feature>
<evidence type="ECO:0000313" key="2">
    <source>
        <dbReference type="EMBL" id="CAI2370444.1"/>
    </source>
</evidence>
<dbReference type="GO" id="GO:0016020">
    <property type="term" value="C:membrane"/>
    <property type="evidence" value="ECO:0007669"/>
    <property type="project" value="TreeGrafter"/>
</dbReference>
<dbReference type="PANTHER" id="PTHR13146:SF0">
    <property type="entry name" value="SOLUTE CARRIER FAMILY 35 MEMBER F6"/>
    <property type="match status" value="1"/>
</dbReference>
<proteinExistence type="predicted"/>